<organism evidence="7 8">
    <name type="scientific">Quillaja saponaria</name>
    <name type="common">Soap bark tree</name>
    <dbReference type="NCBI Taxonomy" id="32244"/>
    <lineage>
        <taxon>Eukaryota</taxon>
        <taxon>Viridiplantae</taxon>
        <taxon>Streptophyta</taxon>
        <taxon>Embryophyta</taxon>
        <taxon>Tracheophyta</taxon>
        <taxon>Spermatophyta</taxon>
        <taxon>Magnoliopsida</taxon>
        <taxon>eudicotyledons</taxon>
        <taxon>Gunneridae</taxon>
        <taxon>Pentapetalae</taxon>
        <taxon>rosids</taxon>
        <taxon>fabids</taxon>
        <taxon>Fabales</taxon>
        <taxon>Quillajaceae</taxon>
        <taxon>Quillaja</taxon>
    </lineage>
</organism>
<keyword evidence="6" id="KW-0472">Membrane</keyword>
<evidence type="ECO:0000313" key="7">
    <source>
        <dbReference type="EMBL" id="KAJ7958088.1"/>
    </source>
</evidence>
<dbReference type="InterPro" id="IPR036396">
    <property type="entry name" value="Cyt_P450_sf"/>
</dbReference>
<dbReference type="KEGG" id="qsa:O6P43_018867"/>
<evidence type="ECO:0000256" key="4">
    <source>
        <dbReference type="ARBA" id="ARBA00023004"/>
    </source>
</evidence>
<dbReference type="Proteomes" id="UP001163823">
    <property type="component" value="Chromosome 8"/>
</dbReference>
<keyword evidence="6" id="KW-1133">Transmembrane helix</keyword>
<evidence type="ECO:0000256" key="5">
    <source>
        <dbReference type="ARBA" id="ARBA00023033"/>
    </source>
</evidence>
<dbReference type="InterPro" id="IPR050651">
    <property type="entry name" value="Plant_Cytochrome_P450_Monoox"/>
</dbReference>
<protein>
    <submittedName>
        <fullName evidence="7">Cytochrome P450</fullName>
    </submittedName>
</protein>
<keyword evidence="2" id="KW-0479">Metal-binding</keyword>
<dbReference type="PRINTS" id="PR00385">
    <property type="entry name" value="P450"/>
</dbReference>
<dbReference type="InterPro" id="IPR002401">
    <property type="entry name" value="Cyt_P450_E_grp-I"/>
</dbReference>
<dbReference type="GO" id="GO:0005506">
    <property type="term" value="F:iron ion binding"/>
    <property type="evidence" value="ECO:0007669"/>
    <property type="project" value="InterPro"/>
</dbReference>
<proteinExistence type="predicted"/>
<keyword evidence="4" id="KW-0408">Iron</keyword>
<keyword evidence="8" id="KW-1185">Reference proteome</keyword>
<sequence>MEMDFLTPSLNTITIGLISLFAISFFLFIWRSKLVNPKGKTPLVAAGAWPIIGHLPLLSGSKHPHVTLGVMADKSGPIFTIKIGVNPALVVSDWKITKECYTTNDEAVSSRHKQVVLGFNYAMFGFSPYGPYWREMRKISKLEFLSTRRIQLLSRVRVSEVETSTKELYKDWDQKNNWSCQFLVELKQWFSKLTLNVVLRMVCGKRCFGVKGAREVKEAERCLKAIRELIHLLGLFVASDAIPCIGLLDLGGHEKTMKKTARELDRILSQWLEEHRHTRASGVVVEDDQDLMDAMLSIFDSKELHGFDAHTIIKATVLSMIAGGNDTSAVTLIWSMSLLLNHHNVLKKAQEELDIQVGKDRFLNESDLNKLVYIQAIIKETLRLYPVSTGLRAS</sequence>
<dbReference type="InterPro" id="IPR001128">
    <property type="entry name" value="Cyt_P450"/>
</dbReference>
<evidence type="ECO:0000256" key="6">
    <source>
        <dbReference type="SAM" id="Phobius"/>
    </source>
</evidence>
<comment type="caution">
    <text evidence="7">The sequence shown here is derived from an EMBL/GenBank/DDBJ whole genome shotgun (WGS) entry which is preliminary data.</text>
</comment>
<dbReference type="GO" id="GO:0016705">
    <property type="term" value="F:oxidoreductase activity, acting on paired donors, with incorporation or reduction of molecular oxygen"/>
    <property type="evidence" value="ECO:0007669"/>
    <property type="project" value="InterPro"/>
</dbReference>
<dbReference type="PANTHER" id="PTHR47947:SF49">
    <property type="entry name" value="CYTOCHROME P450 FAMILY PROTEIN"/>
    <property type="match status" value="1"/>
</dbReference>
<reference evidence="7" key="1">
    <citation type="journal article" date="2023" name="Science">
        <title>Elucidation of the pathway for biosynthesis of saponin adjuvants from the soapbark tree.</title>
        <authorList>
            <person name="Reed J."/>
            <person name="Orme A."/>
            <person name="El-Demerdash A."/>
            <person name="Owen C."/>
            <person name="Martin L.B.B."/>
            <person name="Misra R.C."/>
            <person name="Kikuchi S."/>
            <person name="Rejzek M."/>
            <person name="Martin A.C."/>
            <person name="Harkess A."/>
            <person name="Leebens-Mack J."/>
            <person name="Louveau T."/>
            <person name="Stephenson M.J."/>
            <person name="Osbourn A."/>
        </authorList>
    </citation>
    <scope>NUCLEOTIDE SEQUENCE</scope>
    <source>
        <strain evidence="7">S10</strain>
    </source>
</reference>
<dbReference type="PRINTS" id="PR00463">
    <property type="entry name" value="EP450I"/>
</dbReference>
<dbReference type="GO" id="GO:0004497">
    <property type="term" value="F:monooxygenase activity"/>
    <property type="evidence" value="ECO:0007669"/>
    <property type="project" value="UniProtKB-KW"/>
</dbReference>
<keyword evidence="1" id="KW-0349">Heme</keyword>
<dbReference type="EMBL" id="JARAOO010000008">
    <property type="protein sequence ID" value="KAJ7958088.1"/>
    <property type="molecule type" value="Genomic_DNA"/>
</dbReference>
<dbReference type="Pfam" id="PF00067">
    <property type="entry name" value="p450"/>
    <property type="match status" value="1"/>
</dbReference>
<gene>
    <name evidence="7" type="ORF">O6P43_018867</name>
</gene>
<feature type="transmembrane region" description="Helical" evidence="6">
    <location>
        <begin position="12"/>
        <end position="30"/>
    </location>
</feature>
<name>A0AAD7LHM2_QUISA</name>
<keyword evidence="5" id="KW-0503">Monooxygenase</keyword>
<evidence type="ECO:0000256" key="1">
    <source>
        <dbReference type="ARBA" id="ARBA00022617"/>
    </source>
</evidence>
<evidence type="ECO:0000313" key="8">
    <source>
        <dbReference type="Proteomes" id="UP001163823"/>
    </source>
</evidence>
<dbReference type="AlphaFoldDB" id="A0AAD7LHM2"/>
<accession>A0AAD7LHM2</accession>
<evidence type="ECO:0000256" key="2">
    <source>
        <dbReference type="ARBA" id="ARBA00022723"/>
    </source>
</evidence>
<evidence type="ECO:0000256" key="3">
    <source>
        <dbReference type="ARBA" id="ARBA00023002"/>
    </source>
</evidence>
<dbReference type="PANTHER" id="PTHR47947">
    <property type="entry name" value="CYTOCHROME P450 82C3-RELATED"/>
    <property type="match status" value="1"/>
</dbReference>
<keyword evidence="3" id="KW-0560">Oxidoreductase</keyword>
<keyword evidence="6" id="KW-0812">Transmembrane</keyword>
<dbReference type="GO" id="GO:0020037">
    <property type="term" value="F:heme binding"/>
    <property type="evidence" value="ECO:0007669"/>
    <property type="project" value="InterPro"/>
</dbReference>
<dbReference type="SUPFAM" id="SSF48264">
    <property type="entry name" value="Cytochrome P450"/>
    <property type="match status" value="1"/>
</dbReference>
<dbReference type="Gene3D" id="1.10.630.10">
    <property type="entry name" value="Cytochrome P450"/>
    <property type="match status" value="1"/>
</dbReference>